<evidence type="ECO:0000256" key="4">
    <source>
        <dbReference type="ARBA" id="ARBA00013015"/>
    </source>
</evidence>
<evidence type="ECO:0000256" key="7">
    <source>
        <dbReference type="ARBA" id="ARBA00022490"/>
    </source>
</evidence>
<dbReference type="Proteomes" id="UP000030755">
    <property type="component" value="Unassembled WGS sequence"/>
</dbReference>
<sequence>MTNLIRRLVSKKKRRYNLDGFDLDLTYITERIIAMGFPSDNLEGVYRNKMADVVRFLDSRHPDKYKVYNLCSERNYDTSNFNNRVSSYPFDDHNAPTMNLVINFCRDVDEWLMKNPKNVVVIHCKAGKGRTGVMICSYLIHSGICKSFEESLEFYGVARTQNSKGVTIPSQKRYVMYYDLLIKSKKVYYDRTVLLDRIKVDSPPKLTNDNTSNIFFTIKIRDNKIFESDIQVLKLQNTLDYVLSKQIPVNGDVKIEIFHRDSFGKKNIAQFWINTFFLATNPVVLERHEIDKVVKDKKRKIFPDSFKIIFYWTNPFQAD</sequence>
<dbReference type="InterPro" id="IPR016130">
    <property type="entry name" value="Tyr_Pase_AS"/>
</dbReference>
<feature type="domain" description="Tyrosine specific protein phosphatases" evidence="22">
    <location>
        <begin position="102"/>
        <end position="173"/>
    </location>
</feature>
<evidence type="ECO:0000256" key="20">
    <source>
        <dbReference type="ARBA" id="ARBA00048832"/>
    </source>
</evidence>
<dbReference type="GO" id="GO:0042995">
    <property type="term" value="C:cell projection"/>
    <property type="evidence" value="ECO:0007669"/>
    <property type="project" value="TreeGrafter"/>
</dbReference>
<dbReference type="EC" id="3.1.3.67" evidence="4"/>
<feature type="domain" description="Phosphatase tensin-type" evidence="23">
    <location>
        <begin position="14"/>
        <end position="185"/>
    </location>
</feature>
<dbReference type="GO" id="GO:0005829">
    <property type="term" value="C:cytosol"/>
    <property type="evidence" value="ECO:0007669"/>
    <property type="project" value="TreeGrafter"/>
</dbReference>
<dbReference type="InterPro" id="IPR035892">
    <property type="entry name" value="C2_domain_sf"/>
</dbReference>
<dbReference type="GO" id="GO:0016314">
    <property type="term" value="F:phosphatidylinositol-3,4,5-trisphosphate 3-phosphatase activity"/>
    <property type="evidence" value="ECO:0007669"/>
    <property type="project" value="UniProtKB-EC"/>
</dbReference>
<evidence type="ECO:0000256" key="9">
    <source>
        <dbReference type="ARBA" id="ARBA00022912"/>
    </source>
</evidence>
<dbReference type="PROSITE" id="PS51182">
    <property type="entry name" value="C2_TENSIN"/>
    <property type="match status" value="1"/>
</dbReference>
<dbReference type="PROSITE" id="PS50056">
    <property type="entry name" value="TYR_PHOSPHATASE_2"/>
    <property type="match status" value="1"/>
</dbReference>
<comment type="catalytic activity">
    <reaction evidence="17">
        <text>1D-myo-inositol 1,3,4,5,6-pentakisphosphate + H2O = 1D-myo-inositol 1,4,5,6-tetrakisphosphate + phosphate</text>
        <dbReference type="Rhea" id="RHEA:77143"/>
        <dbReference type="ChEBI" id="CHEBI:15377"/>
        <dbReference type="ChEBI" id="CHEBI:43474"/>
        <dbReference type="ChEBI" id="CHEBI:57627"/>
        <dbReference type="ChEBI" id="CHEBI:57733"/>
    </reaction>
    <physiologicalReaction direction="left-to-right" evidence="17">
        <dbReference type="Rhea" id="RHEA:77144"/>
    </physiologicalReaction>
</comment>
<dbReference type="OMA" id="YIESWYR"/>
<comment type="subcellular location">
    <subcellularLocation>
        <location evidence="1">Cell projection</location>
        <location evidence="1">Neuron projection</location>
    </subcellularLocation>
    <subcellularLocation>
        <location evidence="2">Cytoplasm</location>
    </subcellularLocation>
</comment>
<dbReference type="GO" id="GO:0005634">
    <property type="term" value="C:nucleus"/>
    <property type="evidence" value="ECO:0007669"/>
    <property type="project" value="TreeGrafter"/>
</dbReference>
<keyword evidence="11" id="KW-0966">Cell projection</keyword>
<keyword evidence="9" id="KW-0904">Protein phosphatase</keyword>
<dbReference type="SUPFAM" id="SSF49562">
    <property type="entry name" value="C2 domain (Calcium/lipid-binding domain, CaLB)"/>
    <property type="match status" value="1"/>
</dbReference>
<dbReference type="SMART" id="SM01326">
    <property type="entry name" value="PTEN_C2"/>
    <property type="match status" value="1"/>
</dbReference>
<evidence type="ECO:0000259" key="24">
    <source>
        <dbReference type="PROSITE" id="PS51182"/>
    </source>
</evidence>
<dbReference type="Gene3D" id="2.60.40.1110">
    <property type="match status" value="1"/>
</dbReference>
<dbReference type="GO" id="GO:0050793">
    <property type="term" value="P:regulation of developmental process"/>
    <property type="evidence" value="ECO:0007669"/>
    <property type="project" value="UniProtKB-ARBA"/>
</dbReference>
<dbReference type="InterPro" id="IPR045101">
    <property type="entry name" value="PTP_PTEN"/>
</dbReference>
<dbReference type="EMBL" id="ML005376">
    <property type="protein sequence ID" value="RKP18752.1"/>
    <property type="molecule type" value="Genomic_DNA"/>
</dbReference>
<dbReference type="GO" id="GO:0051896">
    <property type="term" value="P:regulation of phosphatidylinositol 3-kinase/protein kinase B signal transduction"/>
    <property type="evidence" value="ECO:0007669"/>
    <property type="project" value="TreeGrafter"/>
</dbReference>
<dbReference type="GO" id="GO:0046856">
    <property type="term" value="P:phosphatidylinositol dephosphorylation"/>
    <property type="evidence" value="ECO:0007669"/>
    <property type="project" value="TreeGrafter"/>
</dbReference>
<protein>
    <recommendedName>
        <fullName evidence="14">Phosphatidylinositol 3,4,5-trisphosphate 3-phosphatase and dual-specificity protein phosphatase PTEN</fullName>
        <ecNumber evidence="6">3.1.3.16</ecNumber>
        <ecNumber evidence="5">3.1.3.48</ecNumber>
        <ecNumber evidence="4">3.1.3.67</ecNumber>
    </recommendedName>
    <alternativeName>
        <fullName evidence="18">Inositol polyphosphate 3-phosphatase</fullName>
    </alternativeName>
</protein>
<dbReference type="PROSITE" id="PS51181">
    <property type="entry name" value="PPASE_TENSIN"/>
    <property type="match status" value="1"/>
</dbReference>
<dbReference type="PROSITE" id="PS00383">
    <property type="entry name" value="TYR_PHOSPHATASE_1"/>
    <property type="match status" value="1"/>
</dbReference>
<dbReference type="SUPFAM" id="SSF52799">
    <property type="entry name" value="(Phosphotyrosine protein) phosphatases II"/>
    <property type="match status" value="1"/>
</dbReference>
<comment type="catalytic activity">
    <reaction evidence="15">
        <text>1D-myo-inositol 1,3,4,5-tetrakisphosphate + H2O = 1D-myo-inositol 1,4,5-trisphosphate + phosphate</text>
        <dbReference type="Rhea" id="RHEA:77155"/>
        <dbReference type="ChEBI" id="CHEBI:15377"/>
        <dbReference type="ChEBI" id="CHEBI:43474"/>
        <dbReference type="ChEBI" id="CHEBI:57895"/>
        <dbReference type="ChEBI" id="CHEBI:203600"/>
    </reaction>
    <physiologicalReaction direction="left-to-right" evidence="15">
        <dbReference type="Rhea" id="RHEA:77156"/>
    </physiologicalReaction>
</comment>
<dbReference type="HOGENOM" id="CLU_020105_5_0_1"/>
<evidence type="ECO:0000256" key="6">
    <source>
        <dbReference type="ARBA" id="ARBA00013081"/>
    </source>
</evidence>
<dbReference type="EMBL" id="KE560937">
    <property type="protein sequence ID" value="EPZ34584.1"/>
    <property type="molecule type" value="Genomic_DNA"/>
</dbReference>
<dbReference type="EC" id="3.1.3.48" evidence="5"/>
<evidence type="ECO:0000256" key="11">
    <source>
        <dbReference type="ARBA" id="ARBA00023273"/>
    </source>
</evidence>
<comment type="catalytic activity">
    <reaction evidence="16">
        <text>a 1,2-diacyl-sn-glycero-3-phospho-(1D-myo-inositol-3,4,5-trisphosphate) + H2O = a 1,2-diacyl-sn-glycero-3-phospho-(1D-myo-inositol-4,5-bisphosphate) + phosphate</text>
        <dbReference type="Rhea" id="RHEA:25017"/>
        <dbReference type="ChEBI" id="CHEBI:15377"/>
        <dbReference type="ChEBI" id="CHEBI:43474"/>
        <dbReference type="ChEBI" id="CHEBI:57836"/>
        <dbReference type="ChEBI" id="CHEBI:58456"/>
        <dbReference type="EC" id="3.1.3.67"/>
    </reaction>
    <physiologicalReaction direction="left-to-right" evidence="16">
        <dbReference type="Rhea" id="RHEA:25018"/>
    </physiologicalReaction>
</comment>
<evidence type="ECO:0000259" key="23">
    <source>
        <dbReference type="PROSITE" id="PS51181"/>
    </source>
</evidence>
<proteinExistence type="inferred from homology"/>
<dbReference type="Gene3D" id="3.90.190.10">
    <property type="entry name" value="Protein tyrosine phosphatase superfamily"/>
    <property type="match status" value="1"/>
</dbReference>
<dbReference type="GO" id="GO:0004725">
    <property type="term" value="F:protein tyrosine phosphatase activity"/>
    <property type="evidence" value="ECO:0007669"/>
    <property type="project" value="UniProtKB-EC"/>
</dbReference>
<dbReference type="AlphaFoldDB" id="A0A075AWU8"/>
<evidence type="ECO:0000256" key="14">
    <source>
        <dbReference type="ARBA" id="ARBA00034338"/>
    </source>
</evidence>
<evidence type="ECO:0000313" key="25">
    <source>
        <dbReference type="EMBL" id="EPZ34584.1"/>
    </source>
</evidence>
<dbReference type="GO" id="GO:0005886">
    <property type="term" value="C:plasma membrane"/>
    <property type="evidence" value="ECO:0007669"/>
    <property type="project" value="TreeGrafter"/>
</dbReference>
<dbReference type="SMART" id="SM01301">
    <property type="entry name" value="PTPlike_phytase"/>
    <property type="match status" value="1"/>
</dbReference>
<dbReference type="GO" id="GO:0043491">
    <property type="term" value="P:phosphatidylinositol 3-kinase/protein kinase B signal transduction"/>
    <property type="evidence" value="ECO:0007669"/>
    <property type="project" value="TreeGrafter"/>
</dbReference>
<dbReference type="InterPro" id="IPR029023">
    <property type="entry name" value="Tensin_phosphatase"/>
</dbReference>
<dbReference type="Proteomes" id="UP000281549">
    <property type="component" value="Unassembled WGS sequence"/>
</dbReference>
<feature type="domain" description="C2 tensin-type" evidence="24">
    <location>
        <begin position="190"/>
        <end position="315"/>
    </location>
</feature>
<evidence type="ECO:0000256" key="13">
    <source>
        <dbReference type="ARBA" id="ARBA00034268"/>
    </source>
</evidence>
<dbReference type="OrthoDB" id="5632at2759"/>
<dbReference type="SMART" id="SM00404">
    <property type="entry name" value="PTPc_motif"/>
    <property type="match status" value="1"/>
</dbReference>
<keyword evidence="7" id="KW-0963">Cytoplasm</keyword>
<dbReference type="GO" id="GO:0004722">
    <property type="term" value="F:protein serine/threonine phosphatase activity"/>
    <property type="evidence" value="ECO:0007669"/>
    <property type="project" value="UniProtKB-EC"/>
</dbReference>
<evidence type="ECO:0000256" key="3">
    <source>
        <dbReference type="ARBA" id="ARBA00007881"/>
    </source>
</evidence>
<name>A0A075AWU8_ROZAC</name>
<accession>A0A075AWU8</accession>
<reference evidence="26" key="3">
    <citation type="submission" date="2018-08" db="EMBL/GenBank/DDBJ databases">
        <title>Leveraging single-cell genomics to expand the Fungal Tree of Life.</title>
        <authorList>
            <consortium name="DOE Joint Genome Institute"/>
            <person name="Ahrendt S.R."/>
            <person name="Quandt C.A."/>
            <person name="Ciobanu D."/>
            <person name="Clum A."/>
            <person name="Salamov A."/>
            <person name="Andreopoulos B."/>
            <person name="Cheng J.-F."/>
            <person name="Woyke T."/>
            <person name="Pelin A."/>
            <person name="Henrissat B."/>
            <person name="Reynolds N."/>
            <person name="Benny G.L."/>
            <person name="Smith M.E."/>
            <person name="James T.Y."/>
            <person name="Grigoriev I.V."/>
        </authorList>
    </citation>
    <scope>NUCLEOTIDE SEQUENCE</scope>
    <source>
        <strain evidence="26">CSF55</strain>
    </source>
</reference>
<comment type="catalytic activity">
    <reaction evidence="13">
        <text>1,2-dioctanoyl-sn-glycero-3-phospho-(1D-myo-inositol-3,4,5-trisphosphate) + H2O = 1,2-dioctanoyl-sn-glycero-3-phospho-(1D-myo-inositol-4,5-bisphosphate) + phosphate</text>
        <dbReference type="Rhea" id="RHEA:43552"/>
        <dbReference type="ChEBI" id="CHEBI:15377"/>
        <dbReference type="ChEBI" id="CHEBI:43474"/>
        <dbReference type="ChEBI" id="CHEBI:83416"/>
        <dbReference type="ChEBI" id="CHEBI:83419"/>
    </reaction>
    <physiologicalReaction direction="left-to-right" evidence="13">
        <dbReference type="Rhea" id="RHEA:43553"/>
    </physiologicalReaction>
</comment>
<comment type="catalytic activity">
    <reaction evidence="20">
        <text>O-phospho-L-threonyl-[protein] + H2O = L-threonyl-[protein] + phosphate</text>
        <dbReference type="Rhea" id="RHEA:47004"/>
        <dbReference type="Rhea" id="RHEA-COMP:11060"/>
        <dbReference type="Rhea" id="RHEA-COMP:11605"/>
        <dbReference type="ChEBI" id="CHEBI:15377"/>
        <dbReference type="ChEBI" id="CHEBI:30013"/>
        <dbReference type="ChEBI" id="CHEBI:43474"/>
        <dbReference type="ChEBI" id="CHEBI:61977"/>
        <dbReference type="EC" id="3.1.3.16"/>
    </reaction>
    <physiologicalReaction direction="left-to-right" evidence="20">
        <dbReference type="Rhea" id="RHEA:47005"/>
    </physiologicalReaction>
</comment>
<dbReference type="FunFam" id="3.90.190.10:FF:000029">
    <property type="entry name" value="Phosphatidylinositol 3,4,5-trisphosphate 3-phosphatase and dual-specificity protein phosphatase PTEN"/>
    <property type="match status" value="1"/>
</dbReference>
<keyword evidence="8" id="KW-0378">Hydrolase</keyword>
<reference evidence="28" key="2">
    <citation type="journal article" date="2018" name="Nat. Microbiol.">
        <title>Leveraging single-cell genomics to expand the fungal tree of life.</title>
        <authorList>
            <person name="Ahrendt S.R."/>
            <person name="Quandt C.A."/>
            <person name="Ciobanu D."/>
            <person name="Clum A."/>
            <person name="Salamov A."/>
            <person name="Andreopoulos B."/>
            <person name="Cheng J.F."/>
            <person name="Woyke T."/>
            <person name="Pelin A."/>
            <person name="Henrissat B."/>
            <person name="Reynolds N.K."/>
            <person name="Benny G.L."/>
            <person name="Smith M.E."/>
            <person name="James T.Y."/>
            <person name="Grigoriev I.V."/>
        </authorList>
    </citation>
    <scope>NUCLEOTIDE SEQUENCE [LARGE SCALE GENOMIC DNA]</scope>
    <source>
        <strain evidence="28">CSF55</strain>
    </source>
</reference>
<dbReference type="GO" id="GO:0048870">
    <property type="term" value="P:cell motility"/>
    <property type="evidence" value="ECO:0007669"/>
    <property type="project" value="TreeGrafter"/>
</dbReference>
<evidence type="ECO:0000313" key="26">
    <source>
        <dbReference type="EMBL" id="RKP18752.1"/>
    </source>
</evidence>
<keyword evidence="27" id="KW-1185">Reference proteome</keyword>
<comment type="catalytic activity">
    <reaction evidence="21">
        <text>O-phospho-L-tyrosyl-[protein] + H2O = L-tyrosyl-[protein] + phosphate</text>
        <dbReference type="Rhea" id="RHEA:10684"/>
        <dbReference type="Rhea" id="RHEA-COMP:10136"/>
        <dbReference type="Rhea" id="RHEA-COMP:20101"/>
        <dbReference type="ChEBI" id="CHEBI:15377"/>
        <dbReference type="ChEBI" id="CHEBI:43474"/>
        <dbReference type="ChEBI" id="CHEBI:46858"/>
        <dbReference type="ChEBI" id="CHEBI:61978"/>
        <dbReference type="EC" id="3.1.3.48"/>
    </reaction>
    <physiologicalReaction direction="left-to-right" evidence="21">
        <dbReference type="Rhea" id="RHEA:10685"/>
    </physiologicalReaction>
</comment>
<evidence type="ECO:0000256" key="15">
    <source>
        <dbReference type="ARBA" id="ARBA00043734"/>
    </source>
</evidence>
<keyword evidence="10" id="KW-0443">Lipid metabolism</keyword>
<dbReference type="InterPro" id="IPR014020">
    <property type="entry name" value="Tensin_C2-dom"/>
</dbReference>
<evidence type="ECO:0000313" key="27">
    <source>
        <dbReference type="Proteomes" id="UP000030755"/>
    </source>
</evidence>
<comment type="catalytic activity">
    <reaction evidence="19">
        <text>O-phospho-L-seryl-[protein] + H2O = L-seryl-[protein] + phosphate</text>
        <dbReference type="Rhea" id="RHEA:20629"/>
        <dbReference type="Rhea" id="RHEA-COMP:9863"/>
        <dbReference type="Rhea" id="RHEA-COMP:11604"/>
        <dbReference type="ChEBI" id="CHEBI:15377"/>
        <dbReference type="ChEBI" id="CHEBI:29999"/>
        <dbReference type="ChEBI" id="CHEBI:43474"/>
        <dbReference type="ChEBI" id="CHEBI:83421"/>
        <dbReference type="EC" id="3.1.3.16"/>
    </reaction>
    <physiologicalReaction direction="left-to-right" evidence="19">
        <dbReference type="Rhea" id="RHEA:20630"/>
    </physiologicalReaction>
</comment>
<dbReference type="STRING" id="988480.A0A075AWU8"/>
<evidence type="ECO:0000313" key="28">
    <source>
        <dbReference type="Proteomes" id="UP000281549"/>
    </source>
</evidence>
<evidence type="ECO:0000256" key="18">
    <source>
        <dbReference type="ARBA" id="ARBA00044309"/>
    </source>
</evidence>
<evidence type="ECO:0000256" key="16">
    <source>
        <dbReference type="ARBA" id="ARBA00043760"/>
    </source>
</evidence>
<evidence type="ECO:0000256" key="19">
    <source>
        <dbReference type="ARBA" id="ARBA00047986"/>
    </source>
</evidence>
<reference evidence="25 27" key="1">
    <citation type="journal article" date="2013" name="Curr. Biol.">
        <title>Shared signatures of parasitism and phylogenomics unite Cryptomycota and microsporidia.</title>
        <authorList>
            <person name="James T.Y."/>
            <person name="Pelin A."/>
            <person name="Bonen L."/>
            <person name="Ahrendt S."/>
            <person name="Sain D."/>
            <person name="Corradi N."/>
            <person name="Stajich J.E."/>
        </authorList>
    </citation>
    <scope>NUCLEOTIDE SEQUENCE [LARGE SCALE GENOMIC DNA]</scope>
    <source>
        <strain evidence="25 27">CSF55</strain>
        <strain evidence="25 27">CSF55</strain>
    </source>
</reference>
<dbReference type="PANTHER" id="PTHR12305">
    <property type="entry name" value="PHOSPHATASE WITH HOMOLOGY TO TENSIN"/>
    <property type="match status" value="1"/>
</dbReference>
<dbReference type="InterPro" id="IPR051281">
    <property type="entry name" value="Dual-spec_lipid-protein_phosph"/>
</dbReference>
<evidence type="ECO:0000259" key="22">
    <source>
        <dbReference type="PROSITE" id="PS50056"/>
    </source>
</evidence>
<evidence type="ECO:0000256" key="12">
    <source>
        <dbReference type="ARBA" id="ARBA00034256"/>
    </source>
</evidence>
<evidence type="ECO:0000256" key="21">
    <source>
        <dbReference type="ARBA" id="ARBA00051341"/>
    </source>
</evidence>
<dbReference type="InterPro" id="IPR003595">
    <property type="entry name" value="Tyr_Pase_cat"/>
</dbReference>
<comment type="catalytic activity">
    <reaction evidence="12">
        <text>1,2-dihexadecanoyl-sn-glycero-3-phospho-(1D-myo-inositol-3,4,5-trisphosphate) + H2O = 1,2-dihexadecanoyl-sn-glycero-3-phospho-(1D-myo-inositol-4,5-bisphosphate) + phosphate</text>
        <dbReference type="Rhea" id="RHEA:43560"/>
        <dbReference type="ChEBI" id="CHEBI:15377"/>
        <dbReference type="ChEBI" id="CHEBI:43474"/>
        <dbReference type="ChEBI" id="CHEBI:83420"/>
        <dbReference type="ChEBI" id="CHEBI:83423"/>
    </reaction>
    <physiologicalReaction direction="left-to-right" evidence="12">
        <dbReference type="Rhea" id="RHEA:43561"/>
    </physiologicalReaction>
</comment>
<gene>
    <name evidence="25" type="ORF">O9G_001885</name>
    <name evidence="26" type="ORF">ROZALSC1DRAFT_29591</name>
</gene>
<evidence type="ECO:0000256" key="17">
    <source>
        <dbReference type="ARBA" id="ARBA00043762"/>
    </source>
</evidence>
<evidence type="ECO:0000256" key="1">
    <source>
        <dbReference type="ARBA" id="ARBA00004487"/>
    </source>
</evidence>
<comment type="similarity">
    <text evidence="3">Belongs to the PTEN phosphatase protein family.</text>
</comment>
<dbReference type="EC" id="3.1.3.16" evidence="6"/>
<evidence type="ECO:0000256" key="10">
    <source>
        <dbReference type="ARBA" id="ARBA00023098"/>
    </source>
</evidence>
<evidence type="ECO:0000256" key="2">
    <source>
        <dbReference type="ARBA" id="ARBA00004496"/>
    </source>
</evidence>
<dbReference type="InterPro" id="IPR000387">
    <property type="entry name" value="Tyr_Pase_dom"/>
</dbReference>
<evidence type="ECO:0000256" key="8">
    <source>
        <dbReference type="ARBA" id="ARBA00022801"/>
    </source>
</evidence>
<evidence type="ECO:0000256" key="5">
    <source>
        <dbReference type="ARBA" id="ARBA00013064"/>
    </source>
</evidence>
<dbReference type="Pfam" id="PF10409">
    <property type="entry name" value="PTEN_C2"/>
    <property type="match status" value="1"/>
</dbReference>
<dbReference type="CDD" id="cd14509">
    <property type="entry name" value="PTP_PTEN"/>
    <property type="match status" value="1"/>
</dbReference>
<dbReference type="InterPro" id="IPR029021">
    <property type="entry name" value="Prot-tyrosine_phosphatase-like"/>
</dbReference>
<organism evidence="25 27">
    <name type="scientific">Rozella allomycis (strain CSF55)</name>
    <dbReference type="NCBI Taxonomy" id="988480"/>
    <lineage>
        <taxon>Eukaryota</taxon>
        <taxon>Fungi</taxon>
        <taxon>Fungi incertae sedis</taxon>
        <taxon>Cryptomycota</taxon>
        <taxon>Cryptomycota incertae sedis</taxon>
        <taxon>Rozella</taxon>
    </lineage>
</organism>
<dbReference type="PANTHER" id="PTHR12305:SF81">
    <property type="entry name" value="PHOSPHATIDYLINOSITOL 3,4,5-TRISPHOSPHATE 3-PHOSPHATASE AND DUAL-SPECIFICITY PROTEIN PHOSPHATASE PTEN"/>
    <property type="match status" value="1"/>
</dbReference>
<dbReference type="Pfam" id="PF22785">
    <property type="entry name" value="Tc-R-P"/>
    <property type="match status" value="1"/>
</dbReference>